<dbReference type="AlphaFoldDB" id="A0A846ML12"/>
<evidence type="ECO:0000313" key="2">
    <source>
        <dbReference type="Proteomes" id="UP000532769"/>
    </source>
</evidence>
<name>A0A846ML12_9BACL</name>
<sequence>MAFLAFTAISDLKIAVEVGLVDGTIPATIPTG</sequence>
<accession>A0A846ML12</accession>
<dbReference type="Proteomes" id="UP000532769">
    <property type="component" value="Unassembled WGS sequence"/>
</dbReference>
<dbReference type="EMBL" id="JAASRS010000001">
    <property type="protein sequence ID" value="NIK16336.1"/>
    <property type="molecule type" value="Genomic_DNA"/>
</dbReference>
<organism evidence="1 2">
    <name type="scientific">Saccharococcus thermophilus</name>
    <dbReference type="NCBI Taxonomy" id="29396"/>
    <lineage>
        <taxon>Bacteria</taxon>
        <taxon>Bacillati</taxon>
        <taxon>Bacillota</taxon>
        <taxon>Bacilli</taxon>
        <taxon>Bacillales</taxon>
        <taxon>Anoxybacillaceae</taxon>
        <taxon>Saccharococcus</taxon>
    </lineage>
</organism>
<reference evidence="1 2" key="1">
    <citation type="submission" date="2020-03" db="EMBL/GenBank/DDBJ databases">
        <title>Genomic Encyclopedia of Archaeal and Bacterial Type Strains, Phase II (KMG-II): from individual species to whole genera.</title>
        <authorList>
            <person name="Goeker M."/>
        </authorList>
    </citation>
    <scope>NUCLEOTIDE SEQUENCE [LARGE SCALE GENOMIC DNA]</scope>
    <source>
        <strain evidence="1 2">DSM 4749</strain>
    </source>
</reference>
<proteinExistence type="predicted"/>
<protein>
    <submittedName>
        <fullName evidence="1">Uncharacterized protein</fullName>
    </submittedName>
</protein>
<comment type="caution">
    <text evidence="1">The sequence shown here is derived from an EMBL/GenBank/DDBJ whole genome shotgun (WGS) entry which is preliminary data.</text>
</comment>
<keyword evidence="2" id="KW-1185">Reference proteome</keyword>
<gene>
    <name evidence="1" type="ORF">BDD39_002846</name>
</gene>
<evidence type="ECO:0000313" key="1">
    <source>
        <dbReference type="EMBL" id="NIK16336.1"/>
    </source>
</evidence>